<organism evidence="1 2">
    <name type="scientific">Paramecium sonneborni</name>
    <dbReference type="NCBI Taxonomy" id="65129"/>
    <lineage>
        <taxon>Eukaryota</taxon>
        <taxon>Sar</taxon>
        <taxon>Alveolata</taxon>
        <taxon>Ciliophora</taxon>
        <taxon>Intramacronucleata</taxon>
        <taxon>Oligohymenophorea</taxon>
        <taxon>Peniculida</taxon>
        <taxon>Parameciidae</taxon>
        <taxon>Paramecium</taxon>
    </lineage>
</organism>
<evidence type="ECO:0000313" key="2">
    <source>
        <dbReference type="Proteomes" id="UP000692954"/>
    </source>
</evidence>
<gene>
    <name evidence="1" type="ORF">PSON_ATCC_30995.1.T0880278</name>
</gene>
<dbReference type="EMBL" id="CAJJDN010000088">
    <property type="protein sequence ID" value="CAD8107418.1"/>
    <property type="molecule type" value="Genomic_DNA"/>
</dbReference>
<evidence type="ECO:0000313" key="1">
    <source>
        <dbReference type="EMBL" id="CAD8107418.1"/>
    </source>
</evidence>
<name>A0A8S1PXN6_9CILI</name>
<comment type="caution">
    <text evidence="1">The sequence shown here is derived from an EMBL/GenBank/DDBJ whole genome shotgun (WGS) entry which is preliminary data.</text>
</comment>
<sequence>MVNWPLRLQTVNYLLQLLQPMDNCHKLQLLLMDNCHPLPMIRLLLLLNNILQDGNRFIHPLQKMFNRYNFNNHNQIFNNQGKVQNMHDINT</sequence>
<dbReference type="Proteomes" id="UP000692954">
    <property type="component" value="Unassembled WGS sequence"/>
</dbReference>
<keyword evidence="2" id="KW-1185">Reference proteome</keyword>
<reference evidence="1" key="1">
    <citation type="submission" date="2021-01" db="EMBL/GenBank/DDBJ databases">
        <authorList>
            <consortium name="Genoscope - CEA"/>
            <person name="William W."/>
        </authorList>
    </citation>
    <scope>NUCLEOTIDE SEQUENCE</scope>
</reference>
<accession>A0A8S1PXN6</accession>
<dbReference type="AlphaFoldDB" id="A0A8S1PXN6"/>
<proteinExistence type="predicted"/>
<protein>
    <submittedName>
        <fullName evidence="1">Uncharacterized protein</fullName>
    </submittedName>
</protein>